<reference evidence="3" key="1">
    <citation type="submission" date="2023-11" db="EMBL/GenBank/DDBJ databases">
        <authorList>
            <person name="De Vega J J."/>
            <person name="De Vega J J."/>
        </authorList>
    </citation>
    <scope>NUCLEOTIDE SEQUENCE</scope>
</reference>
<keyword evidence="2" id="KW-0472">Membrane</keyword>
<comment type="caution">
    <text evidence="3">The sequence shown here is derived from an EMBL/GenBank/DDBJ whole genome shotgun (WGS) entry which is preliminary data.</text>
</comment>
<evidence type="ECO:0000256" key="1">
    <source>
        <dbReference type="SAM" id="MobiDB-lite"/>
    </source>
</evidence>
<gene>
    <name evidence="3" type="ORF">MYCIT1_LOCUS18887</name>
</gene>
<evidence type="ECO:0000256" key="2">
    <source>
        <dbReference type="SAM" id="Phobius"/>
    </source>
</evidence>
<keyword evidence="2" id="KW-1133">Transmembrane helix</keyword>
<feature type="transmembrane region" description="Helical" evidence="2">
    <location>
        <begin position="36"/>
        <end position="59"/>
    </location>
</feature>
<evidence type="ECO:0000313" key="3">
    <source>
        <dbReference type="EMBL" id="CAK5272909.1"/>
    </source>
</evidence>
<keyword evidence="2" id="KW-0812">Transmembrane</keyword>
<evidence type="ECO:0000313" key="4">
    <source>
        <dbReference type="Proteomes" id="UP001295794"/>
    </source>
</evidence>
<feature type="transmembrane region" description="Helical" evidence="2">
    <location>
        <begin position="117"/>
        <end position="138"/>
    </location>
</feature>
<accession>A0AAD2HA55</accession>
<protein>
    <submittedName>
        <fullName evidence="3">Uncharacterized protein</fullName>
    </submittedName>
</protein>
<feature type="transmembrane region" description="Helical" evidence="2">
    <location>
        <begin position="158"/>
        <end position="180"/>
    </location>
</feature>
<feature type="transmembrane region" description="Helical" evidence="2">
    <location>
        <begin position="392"/>
        <end position="412"/>
    </location>
</feature>
<feature type="transmembrane region" description="Helical" evidence="2">
    <location>
        <begin position="6"/>
        <end position="29"/>
    </location>
</feature>
<name>A0AAD2HA55_9AGAR</name>
<dbReference type="AlphaFoldDB" id="A0AAD2HA55"/>
<feature type="transmembrane region" description="Helical" evidence="2">
    <location>
        <begin position="79"/>
        <end position="97"/>
    </location>
</feature>
<feature type="region of interest" description="Disordered" evidence="1">
    <location>
        <begin position="209"/>
        <end position="233"/>
    </location>
</feature>
<sequence length="461" mass="51603">MLPFALKLVWCILCLLGTVLSWAAFMALGSLMGTTWAPLCFCIAVTMYEGMFCLGMIWRMDPSSMPRAFCIAQTLVMEVSMFFLGGICMALCIATSLHILKPKKWGNIQTSFKWRSIYVLPVIIYPLAASGIQLALAFKTNAIQAANDMYCDATNPLWVRLTGHAIPVVLIFPSAVLSVISIRRVIRTLKHVERARQDDHELPRQMRREHRHLGLKGSSPTSPCPSEEMFPPSPGRQLVHPRFPVQASHQRMGFHLPFFRRMKTFSGHPSPPLPSPSPRPADGDTDSVASSSFPTFAPMIDPKDKLFPTRSRDEEQDRLSRDLGPWEDDGHVSSATTSVTGHDRSQEDLKTLDQAQEDDGTFHLSYIDSEATPTHISHMAVVPQVTPQIHRLIVFQISFPIFIMFVSLSTIIDVAKHRSTPTPFGTQHVVLLTNAWAPAIVFGSLKGVRQNIVSFCRSRWR</sequence>
<dbReference type="EMBL" id="CAVNYO010000188">
    <property type="protein sequence ID" value="CAK5272909.1"/>
    <property type="molecule type" value="Genomic_DNA"/>
</dbReference>
<feature type="transmembrane region" description="Helical" evidence="2">
    <location>
        <begin position="424"/>
        <end position="445"/>
    </location>
</feature>
<keyword evidence="4" id="KW-1185">Reference proteome</keyword>
<dbReference type="Proteomes" id="UP001295794">
    <property type="component" value="Unassembled WGS sequence"/>
</dbReference>
<feature type="compositionally biased region" description="Pro residues" evidence="1">
    <location>
        <begin position="269"/>
        <end position="279"/>
    </location>
</feature>
<organism evidence="3 4">
    <name type="scientific">Mycena citricolor</name>
    <dbReference type="NCBI Taxonomy" id="2018698"/>
    <lineage>
        <taxon>Eukaryota</taxon>
        <taxon>Fungi</taxon>
        <taxon>Dikarya</taxon>
        <taxon>Basidiomycota</taxon>
        <taxon>Agaricomycotina</taxon>
        <taxon>Agaricomycetes</taxon>
        <taxon>Agaricomycetidae</taxon>
        <taxon>Agaricales</taxon>
        <taxon>Marasmiineae</taxon>
        <taxon>Mycenaceae</taxon>
        <taxon>Mycena</taxon>
    </lineage>
</organism>
<feature type="region of interest" description="Disordered" evidence="1">
    <location>
        <begin position="263"/>
        <end position="348"/>
    </location>
</feature>
<feature type="compositionally biased region" description="Basic and acidic residues" evidence="1">
    <location>
        <begin position="301"/>
        <end position="321"/>
    </location>
</feature>
<proteinExistence type="predicted"/>